<organism evidence="2">
    <name type="scientific">marine metagenome</name>
    <dbReference type="NCBI Taxonomy" id="408172"/>
    <lineage>
        <taxon>unclassified sequences</taxon>
        <taxon>metagenomes</taxon>
        <taxon>ecological metagenomes</taxon>
    </lineage>
</organism>
<name>A0A382PRA7_9ZZZZ</name>
<dbReference type="GO" id="GO:0016491">
    <property type="term" value="F:oxidoreductase activity"/>
    <property type="evidence" value="ECO:0007669"/>
    <property type="project" value="UniProtKB-KW"/>
</dbReference>
<feature type="non-terminal residue" evidence="2">
    <location>
        <position position="53"/>
    </location>
</feature>
<dbReference type="EMBL" id="UINC01108816">
    <property type="protein sequence ID" value="SVC75195.1"/>
    <property type="molecule type" value="Genomic_DNA"/>
</dbReference>
<proteinExistence type="predicted"/>
<reference evidence="2" key="1">
    <citation type="submission" date="2018-05" db="EMBL/GenBank/DDBJ databases">
        <authorList>
            <person name="Lanie J.A."/>
            <person name="Ng W.-L."/>
            <person name="Kazmierczak K.M."/>
            <person name="Andrzejewski T.M."/>
            <person name="Davidsen T.M."/>
            <person name="Wayne K.J."/>
            <person name="Tettelin H."/>
            <person name="Glass J.I."/>
            <person name="Rusch D."/>
            <person name="Podicherti R."/>
            <person name="Tsui H.-C.T."/>
            <person name="Winkler M.E."/>
        </authorList>
    </citation>
    <scope>NUCLEOTIDE SEQUENCE</scope>
</reference>
<evidence type="ECO:0000313" key="2">
    <source>
        <dbReference type="EMBL" id="SVC75195.1"/>
    </source>
</evidence>
<sequence length="53" mass="6024">MTQKFRLPNLGLLNRNKIISFYFNGKKYFGYEGDTLASALLANGIHLVGRSFK</sequence>
<dbReference type="AlphaFoldDB" id="A0A382PRA7"/>
<accession>A0A382PRA7</accession>
<dbReference type="InterPro" id="IPR042204">
    <property type="entry name" value="2Fe-2S-bd_N"/>
</dbReference>
<gene>
    <name evidence="2" type="ORF">METZ01_LOCUS328049</name>
</gene>
<keyword evidence="1" id="KW-0560">Oxidoreductase</keyword>
<protein>
    <submittedName>
        <fullName evidence="2">Uncharacterized protein</fullName>
    </submittedName>
</protein>
<evidence type="ECO:0000256" key="1">
    <source>
        <dbReference type="ARBA" id="ARBA00023002"/>
    </source>
</evidence>
<dbReference type="Gene3D" id="3.10.20.440">
    <property type="entry name" value="2Fe-2S iron-sulphur cluster binding domain, sarcosine oxidase, alpha subunit, N-terminal domain"/>
    <property type="match status" value="1"/>
</dbReference>
<dbReference type="Pfam" id="PF13510">
    <property type="entry name" value="Fer2_4"/>
    <property type="match status" value="1"/>
</dbReference>